<reference evidence="1" key="1">
    <citation type="submission" date="2021-03" db="EMBL/GenBank/DDBJ databases">
        <title>Draft genome sequence of rust myrtle Austropuccinia psidii MF-1, a brazilian biotype.</title>
        <authorList>
            <person name="Quecine M.C."/>
            <person name="Pachon D.M.R."/>
            <person name="Bonatelli M.L."/>
            <person name="Correr F.H."/>
            <person name="Franceschini L.M."/>
            <person name="Leite T.F."/>
            <person name="Margarido G.R.A."/>
            <person name="Almeida C.A."/>
            <person name="Ferrarezi J.A."/>
            <person name="Labate C.A."/>
        </authorList>
    </citation>
    <scope>NUCLEOTIDE SEQUENCE</scope>
    <source>
        <strain evidence="1">MF-1</strain>
    </source>
</reference>
<dbReference type="Proteomes" id="UP000765509">
    <property type="component" value="Unassembled WGS sequence"/>
</dbReference>
<evidence type="ECO:0000313" key="2">
    <source>
        <dbReference type="Proteomes" id="UP000765509"/>
    </source>
</evidence>
<organism evidence="1 2">
    <name type="scientific">Austropuccinia psidii MF-1</name>
    <dbReference type="NCBI Taxonomy" id="1389203"/>
    <lineage>
        <taxon>Eukaryota</taxon>
        <taxon>Fungi</taxon>
        <taxon>Dikarya</taxon>
        <taxon>Basidiomycota</taxon>
        <taxon>Pucciniomycotina</taxon>
        <taxon>Pucciniomycetes</taxon>
        <taxon>Pucciniales</taxon>
        <taxon>Sphaerophragmiaceae</taxon>
        <taxon>Austropuccinia</taxon>
    </lineage>
</organism>
<gene>
    <name evidence="1" type="ORF">O181_105094</name>
</gene>
<dbReference type="EMBL" id="AVOT02077334">
    <property type="protein sequence ID" value="MBW0565379.1"/>
    <property type="molecule type" value="Genomic_DNA"/>
</dbReference>
<accession>A0A9Q3JNQ9</accession>
<keyword evidence="2" id="KW-1185">Reference proteome</keyword>
<dbReference type="AlphaFoldDB" id="A0A9Q3JNQ9"/>
<protein>
    <submittedName>
        <fullName evidence="1">Uncharacterized protein</fullName>
    </submittedName>
</protein>
<dbReference type="OrthoDB" id="2514750at2759"/>
<comment type="caution">
    <text evidence="1">The sequence shown here is derived from an EMBL/GenBank/DDBJ whole genome shotgun (WGS) entry which is preliminary data.</text>
</comment>
<evidence type="ECO:0000313" key="1">
    <source>
        <dbReference type="EMBL" id="MBW0565379.1"/>
    </source>
</evidence>
<name>A0A9Q3JNQ9_9BASI</name>
<sequence>MIFTPLPPHNCVQYCYEGHIHYGLIDQIYEYDHPKGTKEHSLRINPIINQFPKDPTIPSKTFQFLCYLMKLVIGKCSEHHMLISPSQVDSLMAYQYLDPGIFGIHENGIAMVPNDHLGYLQLHSPSLSPSLGASRSITPPSTFSSSCSSTLSTSLLTSSSSRP</sequence>
<proteinExistence type="predicted"/>